<accession>A0A9P3G0J4</accession>
<keyword evidence="1" id="KW-0175">Coiled coil</keyword>
<dbReference type="Proteomes" id="UP000703269">
    <property type="component" value="Unassembled WGS sequence"/>
</dbReference>
<keyword evidence="3" id="KW-1185">Reference proteome</keyword>
<evidence type="ECO:0000313" key="2">
    <source>
        <dbReference type="EMBL" id="GJE86003.1"/>
    </source>
</evidence>
<sequence>MYLPPGLASIISAMKDTLAAERAARLRAETRYEQETRLRAAAQRDAEREVRLRVEAEHDAAQLRAENARIQQRHRDWIATTSSTLVENLAQFSERLLAEGIELAFPSTPSASHTLAATQRRGSSSGAAAAVHTMAVDY</sequence>
<reference evidence="2 3" key="1">
    <citation type="submission" date="2021-08" db="EMBL/GenBank/DDBJ databases">
        <title>Draft Genome Sequence of Phanerochaete sordida strain YK-624.</title>
        <authorList>
            <person name="Mori T."/>
            <person name="Dohra H."/>
            <person name="Suzuki T."/>
            <person name="Kawagishi H."/>
            <person name="Hirai H."/>
        </authorList>
    </citation>
    <scope>NUCLEOTIDE SEQUENCE [LARGE SCALE GENOMIC DNA]</scope>
    <source>
        <strain evidence="2 3">YK-624</strain>
    </source>
</reference>
<evidence type="ECO:0000256" key="1">
    <source>
        <dbReference type="SAM" id="Coils"/>
    </source>
</evidence>
<organism evidence="2 3">
    <name type="scientific">Phanerochaete sordida</name>
    <dbReference type="NCBI Taxonomy" id="48140"/>
    <lineage>
        <taxon>Eukaryota</taxon>
        <taxon>Fungi</taxon>
        <taxon>Dikarya</taxon>
        <taxon>Basidiomycota</taxon>
        <taxon>Agaricomycotina</taxon>
        <taxon>Agaricomycetes</taxon>
        <taxon>Polyporales</taxon>
        <taxon>Phanerochaetaceae</taxon>
        <taxon>Phanerochaete</taxon>
    </lineage>
</organism>
<feature type="coiled-coil region" evidence="1">
    <location>
        <begin position="46"/>
        <end position="73"/>
    </location>
</feature>
<name>A0A9P3G0J4_9APHY</name>
<dbReference type="EMBL" id="BPQB01000003">
    <property type="protein sequence ID" value="GJE86003.1"/>
    <property type="molecule type" value="Genomic_DNA"/>
</dbReference>
<proteinExistence type="predicted"/>
<dbReference type="AlphaFoldDB" id="A0A9P3G0J4"/>
<gene>
    <name evidence="2" type="ORF">PsYK624_020830</name>
</gene>
<evidence type="ECO:0000313" key="3">
    <source>
        <dbReference type="Proteomes" id="UP000703269"/>
    </source>
</evidence>
<protein>
    <submittedName>
        <fullName evidence="2">Uncharacterized protein</fullName>
    </submittedName>
</protein>
<comment type="caution">
    <text evidence="2">The sequence shown here is derived from an EMBL/GenBank/DDBJ whole genome shotgun (WGS) entry which is preliminary data.</text>
</comment>